<dbReference type="PRINTS" id="PR00411">
    <property type="entry name" value="PNDRDTASEI"/>
</dbReference>
<dbReference type="InterPro" id="IPR006258">
    <property type="entry name" value="Lipoamide_DH"/>
</dbReference>
<evidence type="ECO:0000256" key="8">
    <source>
        <dbReference type="ARBA" id="ARBA00023027"/>
    </source>
</evidence>
<dbReference type="InterPro" id="IPR000089">
    <property type="entry name" value="Biotin_lipoyl"/>
</dbReference>
<evidence type="ECO:0000256" key="3">
    <source>
        <dbReference type="ARBA" id="ARBA00016961"/>
    </source>
</evidence>
<keyword evidence="6 12" id="KW-0274">FAD</keyword>
<dbReference type="InterPro" id="IPR036188">
    <property type="entry name" value="FAD/NAD-bd_sf"/>
</dbReference>
<evidence type="ECO:0000256" key="10">
    <source>
        <dbReference type="ARBA" id="ARBA00023284"/>
    </source>
</evidence>
<gene>
    <name evidence="14" type="primary">pdhC_1</name>
    <name evidence="14" type="ORF">NCTC10181_00158</name>
</gene>
<dbReference type="SUPFAM" id="SSF51905">
    <property type="entry name" value="FAD/NAD(P)-binding domain"/>
    <property type="match status" value="1"/>
</dbReference>
<evidence type="ECO:0000256" key="2">
    <source>
        <dbReference type="ARBA" id="ARBA00012608"/>
    </source>
</evidence>
<keyword evidence="15" id="KW-1185">Reference proteome</keyword>
<dbReference type="GO" id="GO:0006103">
    <property type="term" value="P:2-oxoglutarate metabolic process"/>
    <property type="evidence" value="ECO:0007669"/>
    <property type="project" value="TreeGrafter"/>
</dbReference>
<dbReference type="Gene3D" id="2.40.50.100">
    <property type="match status" value="1"/>
</dbReference>
<keyword evidence="14" id="KW-0670">Pyruvate</keyword>
<dbReference type="EMBL" id="LR215036">
    <property type="protein sequence ID" value="VEU74323.1"/>
    <property type="molecule type" value="Genomic_DNA"/>
</dbReference>
<evidence type="ECO:0000256" key="4">
    <source>
        <dbReference type="ARBA" id="ARBA00022630"/>
    </source>
</evidence>
<reference evidence="14 15" key="1">
    <citation type="submission" date="2019-01" db="EMBL/GenBank/DDBJ databases">
        <authorList>
            <consortium name="Pathogen Informatics"/>
        </authorList>
    </citation>
    <scope>NUCLEOTIDE SEQUENCE [LARGE SCALE GENOMIC DNA]</scope>
    <source>
        <strain evidence="14 15">NCTC10181</strain>
    </source>
</reference>
<dbReference type="PROSITE" id="PS00189">
    <property type="entry name" value="LIPOYL"/>
    <property type="match status" value="1"/>
</dbReference>
<name>A0A449B184_9BACT</name>
<dbReference type="InterPro" id="IPR050151">
    <property type="entry name" value="Class-I_Pyr_Nuc-Dis_Oxidored"/>
</dbReference>
<comment type="catalytic activity">
    <reaction evidence="11 12">
        <text>N(6)-[(R)-dihydrolipoyl]-L-lysyl-[protein] + NAD(+) = N(6)-[(R)-lipoyl]-L-lysyl-[protein] + NADH + H(+)</text>
        <dbReference type="Rhea" id="RHEA:15045"/>
        <dbReference type="Rhea" id="RHEA-COMP:10474"/>
        <dbReference type="Rhea" id="RHEA-COMP:10475"/>
        <dbReference type="ChEBI" id="CHEBI:15378"/>
        <dbReference type="ChEBI" id="CHEBI:57540"/>
        <dbReference type="ChEBI" id="CHEBI:57945"/>
        <dbReference type="ChEBI" id="CHEBI:83099"/>
        <dbReference type="ChEBI" id="CHEBI:83100"/>
        <dbReference type="EC" id="1.8.1.4"/>
    </reaction>
</comment>
<dbReference type="RefSeq" id="WP_129725164.1">
    <property type="nucleotide sequence ID" value="NZ_LR215036.1"/>
</dbReference>
<organism evidence="14 15">
    <name type="scientific">Mycoplasmopsis citelli</name>
    <dbReference type="NCBI Taxonomy" id="171281"/>
    <lineage>
        <taxon>Bacteria</taxon>
        <taxon>Bacillati</taxon>
        <taxon>Mycoplasmatota</taxon>
        <taxon>Mycoplasmoidales</taxon>
        <taxon>Metamycoplasmataceae</taxon>
        <taxon>Mycoplasmopsis</taxon>
    </lineage>
</organism>
<dbReference type="GO" id="GO:0050660">
    <property type="term" value="F:flavin adenine dinucleotide binding"/>
    <property type="evidence" value="ECO:0007669"/>
    <property type="project" value="InterPro"/>
</dbReference>
<dbReference type="CDD" id="cd06849">
    <property type="entry name" value="lipoyl_domain"/>
    <property type="match status" value="1"/>
</dbReference>
<dbReference type="Gene3D" id="3.30.390.30">
    <property type="match status" value="1"/>
</dbReference>
<evidence type="ECO:0000256" key="7">
    <source>
        <dbReference type="ARBA" id="ARBA00023002"/>
    </source>
</evidence>
<dbReference type="SUPFAM" id="SSF51230">
    <property type="entry name" value="Single hybrid motif"/>
    <property type="match status" value="1"/>
</dbReference>
<dbReference type="InterPro" id="IPR012999">
    <property type="entry name" value="Pyr_OxRdtase_I_AS"/>
</dbReference>
<keyword evidence="4 12" id="KW-0285">Flavoprotein</keyword>
<dbReference type="NCBIfam" id="TIGR01350">
    <property type="entry name" value="lipoamide_DH"/>
    <property type="match status" value="1"/>
</dbReference>
<keyword evidence="7 12" id="KW-0560">Oxidoreductase</keyword>
<evidence type="ECO:0000256" key="5">
    <source>
        <dbReference type="ARBA" id="ARBA00022823"/>
    </source>
</evidence>
<dbReference type="PANTHER" id="PTHR22912:SF160">
    <property type="entry name" value="DIHYDROLIPOYL DEHYDROGENASE"/>
    <property type="match status" value="1"/>
</dbReference>
<dbReference type="InterPro" id="IPR011053">
    <property type="entry name" value="Single_hybrid_motif"/>
</dbReference>
<dbReference type="InterPro" id="IPR004099">
    <property type="entry name" value="Pyr_nucl-diS_OxRdtase_dimer"/>
</dbReference>
<keyword evidence="8 12" id="KW-0520">NAD</keyword>
<dbReference type="Proteomes" id="UP000290985">
    <property type="component" value="Chromosome"/>
</dbReference>
<dbReference type="EC" id="1.8.1.4" evidence="2 12"/>
<evidence type="ECO:0000256" key="11">
    <source>
        <dbReference type="ARBA" id="ARBA00049187"/>
    </source>
</evidence>
<keyword evidence="5" id="KW-0450">Lipoyl</keyword>
<dbReference type="AlphaFoldDB" id="A0A449B184"/>
<dbReference type="OrthoDB" id="9807946at2"/>
<comment type="miscellaneous">
    <text evidence="12">The active site is a redox-active disulfide bond.</text>
</comment>
<evidence type="ECO:0000256" key="6">
    <source>
        <dbReference type="ARBA" id="ARBA00022827"/>
    </source>
</evidence>
<accession>A0A449B184</accession>
<evidence type="ECO:0000313" key="14">
    <source>
        <dbReference type="EMBL" id="VEU74323.1"/>
    </source>
</evidence>
<feature type="domain" description="Lipoyl-binding" evidence="13">
    <location>
        <begin position="1"/>
        <end position="76"/>
    </location>
</feature>
<dbReference type="FunFam" id="3.30.390.30:FF:000001">
    <property type="entry name" value="Dihydrolipoyl dehydrogenase"/>
    <property type="match status" value="1"/>
</dbReference>
<evidence type="ECO:0000256" key="12">
    <source>
        <dbReference type="RuleBase" id="RU003692"/>
    </source>
</evidence>
<evidence type="ECO:0000256" key="9">
    <source>
        <dbReference type="ARBA" id="ARBA00023157"/>
    </source>
</evidence>
<dbReference type="PANTHER" id="PTHR22912">
    <property type="entry name" value="DISULFIDE OXIDOREDUCTASE"/>
    <property type="match status" value="1"/>
</dbReference>
<dbReference type="Pfam" id="PF02852">
    <property type="entry name" value="Pyr_redox_dim"/>
    <property type="match status" value="1"/>
</dbReference>
<comment type="cofactor">
    <cofactor evidence="12">
        <name>FAD</name>
        <dbReference type="ChEBI" id="CHEBI:57692"/>
    </cofactor>
    <text evidence="12">Binds 1 FAD per subunit.</text>
</comment>
<comment type="similarity">
    <text evidence="1 12">Belongs to the class-I pyridine nucleotide-disulfide oxidoreductase family.</text>
</comment>
<sequence length="624" mass="67792">MYKFQFADIGEGLHEGTVAEVYVKEGQEIKEGDNLFSVETDKVTSDITSPVDGKIVKIMMAVGDVIHVGQEIFLIDDGSGDSVAEEAPVAENSKTEDKPKEGAASVVGELSVNDDLIDLSFFKKSTPPIVQQKVETPVSTQATPSGDVKPYNGKVDEEFDVIVVGSGPGGYLAASEAGKSGLKTLIIEKSFWGGVCLNTGCIPTKTLLKTAEIVQNIKHVSEYGIVLKKEQEVAEDKTWVAMHQRKEEVVSKISKSVEMLMKFSKAKTVVGEAKVLGDRVVEVNGKVYRTKNLILATGSSANKLLKVPGFEQGYKDNKIITSREAINWKEKRPKSVTIIGGGVIGLEFASIFSVLGAKVVIIQNTDRLLPAADKEVSVEVNKMLEKLGVEVLFEAQTQKYEKNKLYVDVKGQERVLEQELILTATGRTPNSQGLAEAGIKLGERGEVLVDEHQRTNVPGVYAIGDVTGQAMLAHVAYAHSLTAIYDILGDKVKSVYKPKSVAGCIYTNPEIAFIGLTEEQARAQGKNVFSTKYTFDHLGKSIASVNTSGFAKLVVDKEFGEILGAWIVGPHATDYIAEVALAMEQEISVHEIAHTIHPHPTYGEILWEVARDASFKLTLPNLKK</sequence>
<dbReference type="PRINTS" id="PR00368">
    <property type="entry name" value="FADPNR"/>
</dbReference>
<dbReference type="PROSITE" id="PS00076">
    <property type="entry name" value="PYRIDINE_REDOX_1"/>
    <property type="match status" value="1"/>
</dbReference>
<dbReference type="InterPro" id="IPR016156">
    <property type="entry name" value="FAD/NAD-linked_Rdtase_dimer_sf"/>
</dbReference>
<dbReference type="Pfam" id="PF07992">
    <property type="entry name" value="Pyr_redox_2"/>
    <property type="match status" value="1"/>
</dbReference>
<dbReference type="InterPro" id="IPR023753">
    <property type="entry name" value="FAD/NAD-binding_dom"/>
</dbReference>
<proteinExistence type="inferred from homology"/>
<dbReference type="InterPro" id="IPR003016">
    <property type="entry name" value="2-oxoA_DH_lipoyl-BS"/>
</dbReference>
<evidence type="ECO:0000313" key="15">
    <source>
        <dbReference type="Proteomes" id="UP000290985"/>
    </source>
</evidence>
<protein>
    <recommendedName>
        <fullName evidence="3 12">Dihydrolipoyl dehydrogenase</fullName>
        <ecNumber evidence="2 12">1.8.1.4</ecNumber>
    </recommendedName>
</protein>
<dbReference type="SUPFAM" id="SSF55424">
    <property type="entry name" value="FAD/NAD-linked reductases, dimerisation (C-terminal) domain"/>
    <property type="match status" value="1"/>
</dbReference>
<keyword evidence="9" id="KW-1015">Disulfide bond</keyword>
<keyword evidence="10 12" id="KW-0676">Redox-active center</keyword>
<dbReference type="Pfam" id="PF00364">
    <property type="entry name" value="Biotin_lipoyl"/>
    <property type="match status" value="1"/>
</dbReference>
<dbReference type="GO" id="GO:0004148">
    <property type="term" value="F:dihydrolipoyl dehydrogenase (NADH) activity"/>
    <property type="evidence" value="ECO:0007669"/>
    <property type="project" value="UniProtKB-EC"/>
</dbReference>
<evidence type="ECO:0000256" key="1">
    <source>
        <dbReference type="ARBA" id="ARBA00007532"/>
    </source>
</evidence>
<dbReference type="KEGG" id="mcit:NCTC10181_00158"/>
<dbReference type="Gene3D" id="3.50.50.60">
    <property type="entry name" value="FAD/NAD(P)-binding domain"/>
    <property type="match status" value="2"/>
</dbReference>
<dbReference type="PROSITE" id="PS50968">
    <property type="entry name" value="BIOTINYL_LIPOYL"/>
    <property type="match status" value="1"/>
</dbReference>
<evidence type="ECO:0000259" key="13">
    <source>
        <dbReference type="PROSITE" id="PS50968"/>
    </source>
</evidence>